<comment type="caution">
    <text evidence="3">The sequence shown here is derived from an EMBL/GenBank/DDBJ whole genome shotgun (WGS) entry which is preliminary data.</text>
</comment>
<feature type="chain" id="PRO_5020446756" evidence="1">
    <location>
        <begin position="22"/>
        <end position="89"/>
    </location>
</feature>
<gene>
    <name evidence="3" type="ORF">EYS42_00135</name>
</gene>
<dbReference type="Pfam" id="PF13670">
    <property type="entry name" value="PepSY_2"/>
    <property type="match status" value="1"/>
</dbReference>
<keyword evidence="1" id="KW-0732">Signal</keyword>
<keyword evidence="4" id="KW-1185">Reference proteome</keyword>
<feature type="domain" description="PepSY" evidence="2">
    <location>
        <begin position="6"/>
        <end position="87"/>
    </location>
</feature>
<name>A0A4V2JFY2_9BURK</name>
<evidence type="ECO:0000313" key="4">
    <source>
        <dbReference type="Proteomes" id="UP000292120"/>
    </source>
</evidence>
<sequence length="89" mass="10084">MTRSRIAAALLAGLLTSTVWASPTCTEAPKSQWQPAEKFQAQLKAQGYQIRKFKEEKSCYEIYGKDKDGHRVEIYFDPVTGKAIKTEKD</sequence>
<dbReference type="Proteomes" id="UP000292120">
    <property type="component" value="Unassembled WGS sequence"/>
</dbReference>
<dbReference type="RefSeq" id="WP_130965856.1">
    <property type="nucleotide sequence ID" value="NZ_SIXI01000001.1"/>
</dbReference>
<dbReference type="AlphaFoldDB" id="A0A4V2JFY2"/>
<evidence type="ECO:0000313" key="3">
    <source>
        <dbReference type="EMBL" id="TBO33906.1"/>
    </source>
</evidence>
<dbReference type="InterPro" id="IPR025711">
    <property type="entry name" value="PepSY"/>
</dbReference>
<feature type="signal peptide" evidence="1">
    <location>
        <begin position="1"/>
        <end position="21"/>
    </location>
</feature>
<proteinExistence type="predicted"/>
<dbReference type="OrthoDB" id="9180865at2"/>
<reference evidence="3 4" key="1">
    <citation type="submission" date="2019-02" db="EMBL/GenBank/DDBJ databases">
        <title>Aquabacterium sp. strain KMB7.</title>
        <authorList>
            <person name="Chen W.-M."/>
        </authorList>
    </citation>
    <scope>NUCLEOTIDE SEQUENCE [LARGE SCALE GENOMIC DNA]</scope>
    <source>
        <strain evidence="3 4">KMB7</strain>
    </source>
</reference>
<evidence type="ECO:0000259" key="2">
    <source>
        <dbReference type="Pfam" id="PF13670"/>
    </source>
</evidence>
<dbReference type="InterPro" id="IPR029068">
    <property type="entry name" value="Glyas_Bleomycin-R_OHBP_Dase"/>
</dbReference>
<dbReference type="EMBL" id="SIXI01000001">
    <property type="protein sequence ID" value="TBO33906.1"/>
    <property type="molecule type" value="Genomic_DNA"/>
</dbReference>
<protein>
    <submittedName>
        <fullName evidence="3">PepSY domain-containing protein</fullName>
    </submittedName>
</protein>
<organism evidence="3 4">
    <name type="scientific">Aquabacterium lacunae</name>
    <dbReference type="NCBI Taxonomy" id="2528630"/>
    <lineage>
        <taxon>Bacteria</taxon>
        <taxon>Pseudomonadati</taxon>
        <taxon>Pseudomonadota</taxon>
        <taxon>Betaproteobacteria</taxon>
        <taxon>Burkholderiales</taxon>
        <taxon>Aquabacterium</taxon>
    </lineage>
</organism>
<dbReference type="Gene3D" id="3.10.180.10">
    <property type="entry name" value="2,3-Dihydroxybiphenyl 1,2-Dioxygenase, domain 1"/>
    <property type="match status" value="1"/>
</dbReference>
<evidence type="ECO:0000256" key="1">
    <source>
        <dbReference type="SAM" id="SignalP"/>
    </source>
</evidence>
<accession>A0A4V2JFY2</accession>